<dbReference type="Pfam" id="PF00023">
    <property type="entry name" value="Ank"/>
    <property type="match status" value="1"/>
</dbReference>
<evidence type="ECO:0000313" key="6">
    <source>
        <dbReference type="Proteomes" id="UP000045706"/>
    </source>
</evidence>
<reference evidence="6" key="1">
    <citation type="submission" date="2015-05" db="EMBL/GenBank/DDBJ databases">
        <authorList>
            <person name="Fogelqvist Johan"/>
        </authorList>
    </citation>
    <scope>NUCLEOTIDE SEQUENCE [LARGE SCALE GENOMIC DNA]</scope>
</reference>
<dbReference type="SMART" id="SM00248">
    <property type="entry name" value="ANK"/>
    <property type="match status" value="17"/>
</dbReference>
<gene>
    <name evidence="5" type="ORF">BN1723_004710</name>
</gene>
<dbReference type="PROSITE" id="PS50297">
    <property type="entry name" value="ANK_REP_REGION"/>
    <property type="match status" value="3"/>
</dbReference>
<dbReference type="EMBL" id="CVQI01031941">
    <property type="protein sequence ID" value="CRK40090.1"/>
    <property type="molecule type" value="Genomic_DNA"/>
</dbReference>
<evidence type="ECO:0000256" key="2">
    <source>
        <dbReference type="ARBA" id="ARBA00023043"/>
    </source>
</evidence>
<sequence>MATVAADHSRASKPKDSVLDLCTRSTLLGNNISVRMLEFLTTVKHQPHGFRELAESFLDVCRHLWSIEAGLAEASRTNQEFPSDMVQELDSKFRQTNHDFQVLDHMMFEFLEYEKKGGLGKIQRSWRMMFADKEISKMRDSLRKIRDALRMSALVFQWSLGNGKTDESVGGGYASLAEALDRMKNKQGAGTVRISKAKSFEAQTVNHSLKALPSPQPPLPALPALPSLPHAPHLRAHSPFEKISASDFDDLTISEVGQYDLPSRPAYSSRLGRDDATISDHGHYEAPPSRISERRLQIGLGREQHDSGMALTVGSNEDPLYDLRSIETGNTSPTKVIRLKADPMNMPRWTPRHSNTSTTSLKSALAAAVHAKNHKLVEQLLDRGVSPETGPDVHILVDAVIALDAESVRLLLLFGADPNTADKEGLTPLFAAVEVSAIEIARTLLKYGADANLSAGPGLESPLATAVIDHKYEFVQLLLTYGGDPNHIMANGNTVLIISMSKNTPKRLVDLMLDYGSDPNEKNREGKTALFEAIFAARPDLVTALLDHGANPNLPGPKHMLWPASYQPECLKLLLARGADSKKAPGSMELAVSINNIESVRLLLAAGVDPNLKKDGIYTPLCTAIRDNRHDILALLLANKADPNLMASEYPAFKCVTHFRTHFLPPLVAAGASLHEPSGIIETAVRTNNMEALQWLLDQGVDPNARSEEGHTPLTTAIAENRPEVVDELIAHGANPSVRGHDWPICMAVRHPAMLKKLLPSVSDPRAFKGLVERAVVANQLESVKLLLAAGVSVEDRNGGVFSPLTTAIREDNKEITRYLLEEGGADINAPGEHLPIVKAVRRCRGDDTDIIEMLLAKGADVNKIYRGWNAVMQAVENGDAKVLRLLVELGGGADMDAQDEGGRNILEIAAGRGWEEPARAILEKNIFIHKEVEARFLALLGSNTNGVPDMLLSESGRAELGLQKECHDVLDAALSSDHKWAVVDPGIKEGGADINAPGEHLPIVKAVRRCRGDDTDIIEMLLAKGADVNKIYRGWNAVMQAVENGDAKVLRLLVELGGGADMDAQDEGGRNILEIAAGRGWEEPARAILEKYPRV</sequence>
<name>A0A0G4N186_VERLO</name>
<evidence type="ECO:0000256" key="1">
    <source>
        <dbReference type="ARBA" id="ARBA00022737"/>
    </source>
</evidence>
<evidence type="ECO:0000256" key="4">
    <source>
        <dbReference type="SAM" id="MobiDB-lite"/>
    </source>
</evidence>
<dbReference type="Proteomes" id="UP000045706">
    <property type="component" value="Unassembled WGS sequence"/>
</dbReference>
<dbReference type="InterPro" id="IPR002110">
    <property type="entry name" value="Ankyrin_rpt"/>
</dbReference>
<feature type="repeat" description="ANK" evidence="3">
    <location>
        <begin position="424"/>
        <end position="456"/>
    </location>
</feature>
<dbReference type="SUPFAM" id="SSF48403">
    <property type="entry name" value="Ankyrin repeat"/>
    <property type="match status" value="3"/>
</dbReference>
<feature type="repeat" description="ANK" evidence="3">
    <location>
        <begin position="525"/>
        <end position="557"/>
    </location>
</feature>
<evidence type="ECO:0000313" key="5">
    <source>
        <dbReference type="EMBL" id="CRK40090.1"/>
    </source>
</evidence>
<dbReference type="AlphaFoldDB" id="A0A0G4N186"/>
<dbReference type="Gene3D" id="1.25.40.20">
    <property type="entry name" value="Ankyrin repeat-containing domain"/>
    <property type="match status" value="4"/>
</dbReference>
<feature type="region of interest" description="Disordered" evidence="4">
    <location>
        <begin position="265"/>
        <end position="287"/>
    </location>
</feature>
<dbReference type="InterPro" id="IPR036770">
    <property type="entry name" value="Ankyrin_rpt-contain_sf"/>
</dbReference>
<keyword evidence="2 3" id="KW-0040">ANK repeat</keyword>
<protein>
    <submittedName>
        <fullName evidence="5">Uncharacterized protein</fullName>
    </submittedName>
</protein>
<feature type="non-terminal residue" evidence="5">
    <location>
        <position position="1096"/>
    </location>
</feature>
<dbReference type="PANTHER" id="PTHR24198">
    <property type="entry name" value="ANKYRIN REPEAT AND PROTEIN KINASE DOMAIN-CONTAINING PROTEIN"/>
    <property type="match status" value="1"/>
</dbReference>
<evidence type="ECO:0000256" key="3">
    <source>
        <dbReference type="PROSITE-ProRule" id="PRU00023"/>
    </source>
</evidence>
<dbReference type="PANTHER" id="PTHR24198:SF165">
    <property type="entry name" value="ANKYRIN REPEAT-CONTAINING PROTEIN-RELATED"/>
    <property type="match status" value="1"/>
</dbReference>
<accession>A0A0G4N186</accession>
<feature type="compositionally biased region" description="Basic and acidic residues" evidence="4">
    <location>
        <begin position="271"/>
        <end position="284"/>
    </location>
</feature>
<proteinExistence type="predicted"/>
<feature type="repeat" description="ANK" evidence="3">
    <location>
        <begin position="491"/>
        <end position="524"/>
    </location>
</feature>
<keyword evidence="1" id="KW-0677">Repeat</keyword>
<organism evidence="5 6">
    <name type="scientific">Verticillium longisporum</name>
    <name type="common">Verticillium dahliae var. longisporum</name>
    <dbReference type="NCBI Taxonomy" id="100787"/>
    <lineage>
        <taxon>Eukaryota</taxon>
        <taxon>Fungi</taxon>
        <taxon>Dikarya</taxon>
        <taxon>Ascomycota</taxon>
        <taxon>Pezizomycotina</taxon>
        <taxon>Sordariomycetes</taxon>
        <taxon>Hypocreomycetidae</taxon>
        <taxon>Glomerellales</taxon>
        <taxon>Plectosphaerellaceae</taxon>
        <taxon>Verticillium</taxon>
    </lineage>
</organism>
<dbReference type="PROSITE" id="PS50088">
    <property type="entry name" value="ANK_REPEAT"/>
    <property type="match status" value="4"/>
</dbReference>
<feature type="repeat" description="ANK" evidence="3">
    <location>
        <begin position="709"/>
        <end position="741"/>
    </location>
</feature>
<dbReference type="Pfam" id="PF12796">
    <property type="entry name" value="Ank_2"/>
    <property type="match status" value="6"/>
</dbReference>